<dbReference type="InParanoid" id="A0A2H3E9Y8"/>
<protein>
    <submittedName>
        <fullName evidence="1">Uncharacterized protein</fullName>
    </submittedName>
</protein>
<accession>A0A2H3E9Y8</accession>
<evidence type="ECO:0000313" key="1">
    <source>
        <dbReference type="EMBL" id="PBL04250.1"/>
    </source>
</evidence>
<reference evidence="2" key="1">
    <citation type="journal article" date="2017" name="Nat. Ecol. Evol.">
        <title>Genome expansion and lineage-specific genetic innovations in the forest pathogenic fungi Armillaria.</title>
        <authorList>
            <person name="Sipos G."/>
            <person name="Prasanna A.N."/>
            <person name="Walter M.C."/>
            <person name="O'Connor E."/>
            <person name="Balint B."/>
            <person name="Krizsan K."/>
            <person name="Kiss B."/>
            <person name="Hess J."/>
            <person name="Varga T."/>
            <person name="Slot J."/>
            <person name="Riley R."/>
            <person name="Boka B."/>
            <person name="Rigling D."/>
            <person name="Barry K."/>
            <person name="Lee J."/>
            <person name="Mihaltcheva S."/>
            <person name="LaButti K."/>
            <person name="Lipzen A."/>
            <person name="Waldron R."/>
            <person name="Moloney N.M."/>
            <person name="Sperisen C."/>
            <person name="Kredics L."/>
            <person name="Vagvoelgyi C."/>
            <person name="Patrignani A."/>
            <person name="Fitzpatrick D."/>
            <person name="Nagy I."/>
            <person name="Doyle S."/>
            <person name="Anderson J.B."/>
            <person name="Grigoriev I.V."/>
            <person name="Gueldener U."/>
            <person name="Muensterkoetter M."/>
            <person name="Nagy L.G."/>
        </authorList>
    </citation>
    <scope>NUCLEOTIDE SEQUENCE [LARGE SCALE GENOMIC DNA]</scope>
    <source>
        <strain evidence="2">Ar21-2</strain>
    </source>
</reference>
<proteinExistence type="predicted"/>
<dbReference type="AlphaFoldDB" id="A0A2H3E9Y8"/>
<keyword evidence="2" id="KW-1185">Reference proteome</keyword>
<dbReference type="EMBL" id="KZ293644">
    <property type="protein sequence ID" value="PBL04250.1"/>
    <property type="molecule type" value="Genomic_DNA"/>
</dbReference>
<gene>
    <name evidence="1" type="ORF">ARMGADRAFT_1070726</name>
</gene>
<evidence type="ECO:0000313" key="2">
    <source>
        <dbReference type="Proteomes" id="UP000217790"/>
    </source>
</evidence>
<organism evidence="1 2">
    <name type="scientific">Armillaria gallica</name>
    <name type="common">Bulbous honey fungus</name>
    <name type="synonym">Armillaria bulbosa</name>
    <dbReference type="NCBI Taxonomy" id="47427"/>
    <lineage>
        <taxon>Eukaryota</taxon>
        <taxon>Fungi</taxon>
        <taxon>Dikarya</taxon>
        <taxon>Basidiomycota</taxon>
        <taxon>Agaricomycotina</taxon>
        <taxon>Agaricomycetes</taxon>
        <taxon>Agaricomycetidae</taxon>
        <taxon>Agaricales</taxon>
        <taxon>Marasmiineae</taxon>
        <taxon>Physalacriaceae</taxon>
        <taxon>Armillaria</taxon>
    </lineage>
</organism>
<dbReference type="Proteomes" id="UP000217790">
    <property type="component" value="Unassembled WGS sequence"/>
</dbReference>
<sequence>MGSFVAFTPDNYRHAESLASAQSLTYVWTRILGRRNPIVARCMNPPRPYVYAHPIHAFQNSQTLRHSPSLSLSLSSRPFRTYYQEQEIAWSPDCS</sequence>
<name>A0A2H3E9Y8_ARMGA</name>